<evidence type="ECO:0000259" key="26">
    <source>
        <dbReference type="SMART" id="SM01241"/>
    </source>
</evidence>
<dbReference type="InterPro" id="IPR002369">
    <property type="entry name" value="Integrin_bsu_VWA"/>
</dbReference>
<feature type="region of interest" description="Disordered" evidence="21">
    <location>
        <begin position="246"/>
        <end position="272"/>
    </location>
</feature>
<keyword evidence="17" id="KW-0325">Glycoprotein</keyword>
<evidence type="ECO:0000256" key="7">
    <source>
        <dbReference type="ARBA" id="ARBA00022729"/>
    </source>
</evidence>
<feature type="domain" description="PSI" evidence="25">
    <location>
        <begin position="44"/>
        <end position="92"/>
    </location>
</feature>
<feature type="transmembrane region" description="Helical" evidence="22">
    <location>
        <begin position="861"/>
        <end position="881"/>
    </location>
</feature>
<dbReference type="PROSITE" id="PS52047">
    <property type="entry name" value="I_EGF_2"/>
    <property type="match status" value="3"/>
</dbReference>
<evidence type="ECO:0000259" key="27">
    <source>
        <dbReference type="SMART" id="SM01242"/>
    </source>
</evidence>
<dbReference type="SUPFAM" id="SSF69179">
    <property type="entry name" value="Integrin domains"/>
    <property type="match status" value="1"/>
</dbReference>
<reference evidence="28" key="2">
    <citation type="submission" date="2025-08" db="UniProtKB">
        <authorList>
            <consortium name="Ensembl"/>
        </authorList>
    </citation>
    <scope>IDENTIFICATION</scope>
</reference>
<evidence type="ECO:0000256" key="13">
    <source>
        <dbReference type="ARBA" id="ARBA00023037"/>
    </source>
</evidence>
<comment type="subcellular location">
    <subcellularLocation>
        <location evidence="1 20">Cell membrane</location>
        <topology evidence="1 20">Single-pass type I membrane protein</topology>
    </subcellularLocation>
</comment>
<dbReference type="FunFam" id="2.10.25.10:FF:000402">
    <property type="entry name" value="Integrin beta"/>
    <property type="match status" value="1"/>
</dbReference>
<dbReference type="SUPFAM" id="SSF57196">
    <property type="entry name" value="EGF/Laminin"/>
    <property type="match status" value="2"/>
</dbReference>
<dbReference type="SMART" id="SM00187">
    <property type="entry name" value="INB"/>
    <property type="match status" value="1"/>
</dbReference>
<dbReference type="GO" id="GO:0005886">
    <property type="term" value="C:plasma membrane"/>
    <property type="evidence" value="ECO:0007669"/>
    <property type="project" value="UniProtKB-SubCell"/>
</dbReference>
<dbReference type="InterPro" id="IPR036349">
    <property type="entry name" value="Integrin_bsu_tail_dom_sf"/>
</dbReference>
<dbReference type="Pfam" id="PF07974">
    <property type="entry name" value="EGF_2"/>
    <property type="match status" value="1"/>
</dbReference>
<keyword evidence="6" id="KW-0479">Metal-binding</keyword>
<dbReference type="InterPro" id="IPR012896">
    <property type="entry name" value="Integrin_bsu_tail"/>
</dbReference>
<reference evidence="28" key="1">
    <citation type="submission" date="2018-10" db="EMBL/GenBank/DDBJ databases">
        <title>De novo assembly of a Great Dane genome.</title>
        <authorList>
            <person name="Kidd J.M."/>
            <person name="Pendleton A.L."/>
            <person name="Shen F."/>
            <person name="Emery S."/>
        </authorList>
    </citation>
    <scope>NUCLEOTIDE SEQUENCE [LARGE SCALE GENOMIC DNA]</scope>
    <source>
        <strain evidence="28">Great Dane</strain>
    </source>
</reference>
<accession>A0A8C0TK11</accession>
<dbReference type="PROSITE" id="PS00243">
    <property type="entry name" value="I_EGF_1"/>
    <property type="match status" value="1"/>
</dbReference>
<dbReference type="Gene3D" id="2.10.25.10">
    <property type="entry name" value="Laminin"/>
    <property type="match status" value="4"/>
</dbReference>
<keyword evidence="15" id="KW-1015">Disulfide bond</keyword>
<dbReference type="FunFam" id="2.10.25.10:FF:000304">
    <property type="entry name" value="Integrin beta"/>
    <property type="match status" value="1"/>
</dbReference>
<evidence type="ECO:0000256" key="5">
    <source>
        <dbReference type="ARBA" id="ARBA00022692"/>
    </source>
</evidence>
<evidence type="ECO:0000256" key="10">
    <source>
        <dbReference type="ARBA" id="ARBA00022842"/>
    </source>
</evidence>
<evidence type="ECO:0000256" key="12">
    <source>
        <dbReference type="ARBA" id="ARBA00022989"/>
    </source>
</evidence>
<evidence type="ECO:0000256" key="6">
    <source>
        <dbReference type="ARBA" id="ARBA00022723"/>
    </source>
</evidence>
<evidence type="ECO:0000259" key="25">
    <source>
        <dbReference type="SMART" id="SM00423"/>
    </source>
</evidence>
<dbReference type="Proteomes" id="UP000694542">
    <property type="component" value="Chromosome 27"/>
</dbReference>
<dbReference type="FunFam" id="3.40.50.410:FF:000002">
    <property type="entry name" value="Integrin beta"/>
    <property type="match status" value="1"/>
</dbReference>
<keyword evidence="7 23" id="KW-0732">Signal</keyword>
<name>A0A8C0TK11_CANLF</name>
<evidence type="ECO:0000259" key="24">
    <source>
        <dbReference type="SMART" id="SM00187"/>
    </source>
</evidence>
<dbReference type="SMART" id="SM01241">
    <property type="entry name" value="Integrin_b_cyt"/>
    <property type="match status" value="1"/>
</dbReference>
<comment type="function">
    <text evidence="18">Integrin ITGA4/ITGB7 (alpha-4/beta-7) (Peyer patches-specific homing receptor LPAM-1) is an adhesion molecule that mediates lymphocyte migration and homing to gut-associated lymphoid tissue (GALT). Integrin ITGA4/ITGB7 interacts with the cell surface adhesion molecules MADCAM1 which is normally expressed by the vascular endothelium of the gastrointestinal tract. Also interacts with VCAM1 and fibronectin, an extracellular matrix component. It recognizes one or more domains within the alternatively spliced CS-1 region of fibronectin. Interactions involve the tripeptide L-D-T in MADCAM1, and L-D-V in fibronectin. Integrin ITGAE/ITGB7 (alpha-E/beta-7, HML-1) is a receptor for E-cadherin.</text>
</comment>
<feature type="signal peptide" evidence="23">
    <location>
        <begin position="1"/>
        <end position="19"/>
    </location>
</feature>
<organism evidence="28 29">
    <name type="scientific">Canis lupus familiaris</name>
    <name type="common">Dog</name>
    <name type="synonym">Canis familiaris</name>
    <dbReference type="NCBI Taxonomy" id="9615"/>
    <lineage>
        <taxon>Eukaryota</taxon>
        <taxon>Metazoa</taxon>
        <taxon>Chordata</taxon>
        <taxon>Craniata</taxon>
        <taxon>Vertebrata</taxon>
        <taxon>Euteleostomi</taxon>
        <taxon>Mammalia</taxon>
        <taxon>Eutheria</taxon>
        <taxon>Laurasiatheria</taxon>
        <taxon>Carnivora</taxon>
        <taxon>Caniformia</taxon>
        <taxon>Canidae</taxon>
        <taxon>Canis</taxon>
    </lineage>
</organism>
<dbReference type="InterPro" id="IPR013111">
    <property type="entry name" value="EGF_extracell"/>
</dbReference>
<evidence type="ECO:0000256" key="15">
    <source>
        <dbReference type="ARBA" id="ARBA00023157"/>
    </source>
</evidence>
<evidence type="ECO:0000256" key="4">
    <source>
        <dbReference type="ARBA" id="ARBA00022536"/>
    </source>
</evidence>
<dbReference type="Gene3D" id="3.30.1680.10">
    <property type="entry name" value="ligand-binding face of the semaphorins, domain 2"/>
    <property type="match status" value="1"/>
</dbReference>
<dbReference type="InterPro" id="IPR033760">
    <property type="entry name" value="Integrin_beta_N"/>
</dbReference>
<evidence type="ECO:0000256" key="17">
    <source>
        <dbReference type="ARBA" id="ARBA00023180"/>
    </source>
</evidence>
<dbReference type="PRINTS" id="PR01186">
    <property type="entry name" value="INTEGRINB"/>
</dbReference>
<dbReference type="Gene3D" id="2.60.40.1510">
    <property type="entry name" value="ntegrin, alpha v. Chain A, domain 3"/>
    <property type="match status" value="1"/>
</dbReference>
<dbReference type="InterPro" id="IPR016201">
    <property type="entry name" value="PSI"/>
</dbReference>
<keyword evidence="9" id="KW-0106">Calcium</keyword>
<dbReference type="InterPro" id="IPR057243">
    <property type="entry name" value="Integrin_I-EGF_CS"/>
</dbReference>
<dbReference type="FunFam" id="2.10.25.10:FF:000449">
    <property type="entry name" value="Integrin beta"/>
    <property type="match status" value="1"/>
</dbReference>
<dbReference type="Pfam" id="PF08725">
    <property type="entry name" value="Integrin_b_cyt"/>
    <property type="match status" value="1"/>
</dbReference>
<sequence>MVALLTVLVLLLALRRGESELDAKISSAEKATEWRDPDLSLLGSCQPAPSCRECILSHPSCAWCKQLNFTASGEAEERRCGPAQELLARGCAPTALEEPRGRQEVLQERPLGSGLRGEGATQLTPQRVRVALRPGEWGDGGRMGSMEGWGEDAGWGMEGWGRTGGVGGWRDGGWEGRMGEDGEYGRMGGGCGVGGWRDGGGRGGGGMEGWGGRGVGMGRTGGGGWRDGGGRGGGGMEGWGMGGEDGGGWGVGDEDAPPRDPAAEPPPAAGEPQRLAVRFRRAEGYPVDLYYLMDLSYSMKDDLERVRQLGHDLLVRLREVTQSVRIGFGSFVDKTVLPFVSTVPAKLRHPCPTRLERCQPPFSFRHVLSLTGDATAFEREVGRQSVSGNLDSPEGGFDAILQAALCQEKIGWRNVSRLLVFTSDDTFHTAGDGKLGGIFMPSDGHCHLDSNGLYSRSPEFDYPSVGQVAQALSAANIQPIFAVTSATLPVYQELSKLIPKSAVGELSEDSSNVVQLIMDAYNSLSSTVTLEHSALPPGVHISYESLCGDPEKREAEAGDRGQCSHVPINHTVNFLVTLQATRCLPEPHLLRLRALGFSEELTVELHTLCDCNCSDTQPQAPHCSDGQGLLQCGVCSCAPGRLGRLCECSEAELSSPDLESGCRAPNGTGPLCSGKGRCQCGRCSCSGQSSGPLCECDDASCERHEGILCGGFGHCQCGRCHCHANRTGSACECSMDTDSCLGPEGEVCSGHGDCKCNRCQCRDGYFGALCEQCSGCKTSCERHRDCAECGAFGTGPLAINCSVACAHYNVTLALVPVLDDGWCKERTLDNQLLFFLVEEEAGGMVVLTVRPQERGADHTQAIVLGCVGGIVAVGLGLVLAYRLSVEIYDRREFSRFEKEQKHLNWKQENNPLYRSAITTTVNPQFQETGSLLS</sequence>
<evidence type="ECO:0000256" key="16">
    <source>
        <dbReference type="ARBA" id="ARBA00023170"/>
    </source>
</evidence>
<evidence type="ECO:0000313" key="29">
    <source>
        <dbReference type="Proteomes" id="UP000694542"/>
    </source>
</evidence>
<evidence type="ECO:0000256" key="11">
    <source>
        <dbReference type="ARBA" id="ARBA00022889"/>
    </source>
</evidence>
<dbReference type="FunFam" id="2.10.25.10:FF:000305">
    <property type="entry name" value="Integrin beta"/>
    <property type="match status" value="1"/>
</dbReference>
<evidence type="ECO:0000256" key="3">
    <source>
        <dbReference type="ARBA" id="ARBA00022475"/>
    </source>
</evidence>
<keyword evidence="10" id="KW-0460">Magnesium</keyword>
<keyword evidence="4" id="KW-0245">EGF-like domain</keyword>
<keyword evidence="11 20" id="KW-0130">Cell adhesion</keyword>
<keyword evidence="14 22" id="KW-0472">Membrane</keyword>
<feature type="domain" description="Integrin beta subunit VWA" evidence="24">
    <location>
        <begin position="50"/>
        <end position="611"/>
    </location>
</feature>
<evidence type="ECO:0000256" key="18">
    <source>
        <dbReference type="ARBA" id="ARBA00053795"/>
    </source>
</evidence>
<dbReference type="Ensembl" id="ENSCAFT00040041176.1">
    <property type="protein sequence ID" value="ENSCAFP00040035904.1"/>
    <property type="gene ID" value="ENSCAFG00040022173.1"/>
</dbReference>
<evidence type="ECO:0000256" key="1">
    <source>
        <dbReference type="ARBA" id="ARBA00004251"/>
    </source>
</evidence>
<evidence type="ECO:0000256" key="21">
    <source>
        <dbReference type="SAM" id="MobiDB-lite"/>
    </source>
</evidence>
<keyword evidence="5 20" id="KW-0812">Transmembrane</keyword>
<dbReference type="InterPro" id="IPR015812">
    <property type="entry name" value="Integrin_bsu"/>
</dbReference>
<dbReference type="SMART" id="SM01242">
    <property type="entry name" value="Integrin_B_tail"/>
    <property type="match status" value="1"/>
</dbReference>
<feature type="chain" id="PRO_5034372932" description="Integrin beta" evidence="23">
    <location>
        <begin position="20"/>
        <end position="933"/>
    </location>
</feature>
<keyword evidence="12 22" id="KW-1133">Transmembrane helix</keyword>
<evidence type="ECO:0000256" key="14">
    <source>
        <dbReference type="ARBA" id="ARBA00023136"/>
    </source>
</evidence>
<dbReference type="InterPro" id="IPR036465">
    <property type="entry name" value="vWFA_dom_sf"/>
</dbReference>
<feature type="domain" description="Integrin beta subunit tail" evidence="27">
    <location>
        <begin position="780"/>
        <end position="857"/>
    </location>
</feature>
<dbReference type="PANTHER" id="PTHR10082:SF36">
    <property type="entry name" value="INTEGRIN BETA-7"/>
    <property type="match status" value="1"/>
</dbReference>
<dbReference type="GO" id="GO:0007229">
    <property type="term" value="P:integrin-mediated signaling pathway"/>
    <property type="evidence" value="ECO:0007669"/>
    <property type="project" value="UniProtKB-KW"/>
</dbReference>
<dbReference type="Pfam" id="PF17205">
    <property type="entry name" value="PSI_integrin"/>
    <property type="match status" value="1"/>
</dbReference>
<gene>
    <name evidence="28" type="primary">ITGB7</name>
</gene>
<dbReference type="GO" id="GO:0050900">
    <property type="term" value="P:leukocyte migration"/>
    <property type="evidence" value="ECO:0007669"/>
    <property type="project" value="UniProtKB-ARBA"/>
</dbReference>
<dbReference type="InterPro" id="IPR014836">
    <property type="entry name" value="Integrin_bsu_cyt_dom"/>
</dbReference>
<evidence type="ECO:0000256" key="20">
    <source>
        <dbReference type="RuleBase" id="RU000633"/>
    </source>
</evidence>
<evidence type="ECO:0000256" key="9">
    <source>
        <dbReference type="ARBA" id="ARBA00022837"/>
    </source>
</evidence>
<dbReference type="FunFam" id="1.20.5.100:FF:000009">
    <property type="entry name" value="Integrin beta"/>
    <property type="match status" value="1"/>
</dbReference>
<dbReference type="AlphaFoldDB" id="A0A8C0TK11"/>
<keyword evidence="13 20" id="KW-0401">Integrin</keyword>
<dbReference type="GO" id="GO:0046872">
    <property type="term" value="F:metal ion binding"/>
    <property type="evidence" value="ECO:0007669"/>
    <property type="project" value="UniProtKB-KW"/>
</dbReference>
<dbReference type="SUPFAM" id="SSF53300">
    <property type="entry name" value="vWA-like"/>
    <property type="match status" value="1"/>
</dbReference>
<keyword evidence="3" id="KW-1003">Cell membrane</keyword>
<protein>
    <recommendedName>
        <fullName evidence="20">Integrin beta</fullName>
    </recommendedName>
</protein>
<dbReference type="GO" id="GO:0007155">
    <property type="term" value="P:cell adhesion"/>
    <property type="evidence" value="ECO:0007669"/>
    <property type="project" value="UniProtKB-KW"/>
</dbReference>
<evidence type="ECO:0000256" key="19">
    <source>
        <dbReference type="ARBA" id="ARBA00063327"/>
    </source>
</evidence>
<evidence type="ECO:0000313" key="28">
    <source>
        <dbReference type="Ensembl" id="ENSCAFP00040035904.1"/>
    </source>
</evidence>
<dbReference type="FunFam" id="3.30.1680.10:FF:000014">
    <property type="entry name" value="Integrin beta"/>
    <property type="match status" value="1"/>
</dbReference>
<dbReference type="InterPro" id="IPR032695">
    <property type="entry name" value="Integrin_dom_sf"/>
</dbReference>
<dbReference type="PANTHER" id="PTHR10082">
    <property type="entry name" value="INTEGRIN BETA SUBUNIT"/>
    <property type="match status" value="1"/>
</dbReference>
<comment type="subunit">
    <text evidence="19">Heterodimer of an alpha and a beta subunit. ITGB7/beta-7 associates with either ITGA4/alpha-4 or ITGAE/alpha-E. Integrin ITGA4/ITGB7 interacts with MADCAM1. Integrin ITGA4/ITGB7 interacts with VCAM1 and fibronectin. Interacts with FLNA (via filamin repeats 4, 9, 12, 17, 19, 21, and 23).</text>
</comment>
<dbReference type="SUPFAM" id="SSF69687">
    <property type="entry name" value="Integrin beta tail domain"/>
    <property type="match status" value="1"/>
</dbReference>
<comment type="similarity">
    <text evidence="2 20">Belongs to the integrin beta chain family.</text>
</comment>
<feature type="domain" description="Integrin beta subunit cytoplasmic" evidence="26">
    <location>
        <begin position="882"/>
        <end position="928"/>
    </location>
</feature>
<evidence type="ECO:0000256" key="23">
    <source>
        <dbReference type="SAM" id="SignalP"/>
    </source>
</evidence>
<evidence type="ECO:0000256" key="8">
    <source>
        <dbReference type="ARBA" id="ARBA00022737"/>
    </source>
</evidence>
<proteinExistence type="inferred from homology"/>
<dbReference type="SMART" id="SM00423">
    <property type="entry name" value="PSI"/>
    <property type="match status" value="1"/>
</dbReference>
<evidence type="ECO:0000256" key="2">
    <source>
        <dbReference type="ARBA" id="ARBA00007449"/>
    </source>
</evidence>
<evidence type="ECO:0000256" key="22">
    <source>
        <dbReference type="SAM" id="Phobius"/>
    </source>
</evidence>
<keyword evidence="16" id="KW-0675">Receptor</keyword>
<dbReference type="SUPFAM" id="SSF103575">
    <property type="entry name" value="Plexin repeat"/>
    <property type="match status" value="1"/>
</dbReference>
<dbReference type="Pfam" id="PF00362">
    <property type="entry name" value="Integrin_beta"/>
    <property type="match status" value="1"/>
</dbReference>
<keyword evidence="8" id="KW-0677">Repeat</keyword>
<dbReference type="Gene3D" id="3.40.50.410">
    <property type="entry name" value="von Willebrand factor, type A domain"/>
    <property type="match status" value="1"/>
</dbReference>
<dbReference type="Gene3D" id="1.20.5.100">
    <property type="entry name" value="Cytochrome c1, transmembrane anchor, C-terminal"/>
    <property type="match status" value="1"/>
</dbReference>